<organism evidence="2 3">
    <name type="scientific">Saccharothrix mutabilis subsp. mutabilis</name>
    <dbReference type="NCBI Taxonomy" id="66855"/>
    <lineage>
        <taxon>Bacteria</taxon>
        <taxon>Bacillati</taxon>
        <taxon>Actinomycetota</taxon>
        <taxon>Actinomycetes</taxon>
        <taxon>Pseudonocardiales</taxon>
        <taxon>Pseudonocardiaceae</taxon>
        <taxon>Saccharothrix</taxon>
    </lineage>
</organism>
<evidence type="ECO:0000256" key="1">
    <source>
        <dbReference type="SAM" id="MobiDB-lite"/>
    </source>
</evidence>
<reference evidence="2 3" key="1">
    <citation type="journal article" date="2019" name="Int. J. Syst. Evol. Microbiol.">
        <title>The Global Catalogue of Microorganisms (GCM) 10K type strain sequencing project: providing services to taxonomists for standard genome sequencing and annotation.</title>
        <authorList>
            <consortium name="The Broad Institute Genomics Platform"/>
            <consortium name="The Broad Institute Genome Sequencing Center for Infectious Disease"/>
            <person name="Wu L."/>
            <person name="Ma J."/>
        </authorList>
    </citation>
    <scope>NUCLEOTIDE SEQUENCE [LARGE SCALE GENOMIC DNA]</scope>
    <source>
        <strain evidence="2 3">JCM 3380</strain>
    </source>
</reference>
<proteinExistence type="predicted"/>
<accession>A0ABN0TDP7</accession>
<protein>
    <recommendedName>
        <fullName evidence="4">PPE family domain-containing protein</fullName>
    </recommendedName>
</protein>
<evidence type="ECO:0008006" key="4">
    <source>
        <dbReference type="Google" id="ProtNLM"/>
    </source>
</evidence>
<evidence type="ECO:0000313" key="2">
    <source>
        <dbReference type="EMBL" id="GAA0219086.1"/>
    </source>
</evidence>
<feature type="compositionally biased region" description="Low complexity" evidence="1">
    <location>
        <begin position="219"/>
        <end position="234"/>
    </location>
</feature>
<feature type="region of interest" description="Disordered" evidence="1">
    <location>
        <begin position="197"/>
        <end position="356"/>
    </location>
</feature>
<keyword evidence="3" id="KW-1185">Reference proteome</keyword>
<comment type="caution">
    <text evidence="2">The sequence shown here is derived from an EMBL/GenBank/DDBJ whole genome shotgun (WGS) entry which is preliminary data.</text>
</comment>
<feature type="compositionally biased region" description="Low complexity" evidence="1">
    <location>
        <begin position="243"/>
        <end position="255"/>
    </location>
</feature>
<evidence type="ECO:0000313" key="3">
    <source>
        <dbReference type="Proteomes" id="UP001500416"/>
    </source>
</evidence>
<dbReference type="EMBL" id="BAAABU010000003">
    <property type="protein sequence ID" value="GAA0219086.1"/>
    <property type="molecule type" value="Genomic_DNA"/>
</dbReference>
<dbReference type="Proteomes" id="UP001500416">
    <property type="component" value="Unassembled WGS sequence"/>
</dbReference>
<dbReference type="RefSeq" id="WP_343933023.1">
    <property type="nucleotide sequence ID" value="NZ_BAAABU010000003.1"/>
</dbReference>
<gene>
    <name evidence="2" type="ORF">GCM10010492_16250</name>
</gene>
<name>A0ABN0TDP7_9PSEU</name>
<sequence length="367" mass="37871">MAVPYNALPIEAHVAMITAEQANVPVLADAARMWTEVRTWIESARVELHTRAQDLAPHWTDEAGRAMEEKFQRSDAELKMWGERIDASRVTETLTTLAAAIPETLQTVTALYEGYLAALSNPFTAGLAVAFQQAAGTRMTALGGQFDMSMLTVCAASGIKSPGDVLPELPQVSKEDLEAATAVLGAATSLQGLASSAVGSSGSLPDVSLPELPSTDFSLAGVTTPPAPTAPTGLPTGGGGGAPALSGGPLLGVPATSATGLPLARPTGKRPEPTTTGIKAGTASGTPMMPPMMPPHAGQQNGALKPSTSDGRTARSRTTRRTAEATDGVPQTLRGRSGDTPPPAAPTYSGQPLDEELWQLIRNHASR</sequence>